<comment type="caution">
    <text evidence="2">The sequence shown here is derived from an EMBL/GenBank/DDBJ whole genome shotgun (WGS) entry which is preliminary data.</text>
</comment>
<name>A0A366L1C9_9SPHI</name>
<feature type="signal peptide" evidence="1">
    <location>
        <begin position="1"/>
        <end position="18"/>
    </location>
</feature>
<dbReference type="OrthoDB" id="792799at2"/>
<dbReference type="AlphaFoldDB" id="A0A366L1C9"/>
<protein>
    <recommendedName>
        <fullName evidence="4">Outer membrane protein beta-barrel domain-containing protein</fullName>
    </recommendedName>
</protein>
<feature type="chain" id="PRO_5016817415" description="Outer membrane protein beta-barrel domain-containing protein" evidence="1">
    <location>
        <begin position="19"/>
        <end position="270"/>
    </location>
</feature>
<organism evidence="2 3">
    <name type="scientific">Pedobacter miscanthi</name>
    <dbReference type="NCBI Taxonomy" id="2259170"/>
    <lineage>
        <taxon>Bacteria</taxon>
        <taxon>Pseudomonadati</taxon>
        <taxon>Bacteroidota</taxon>
        <taxon>Sphingobacteriia</taxon>
        <taxon>Sphingobacteriales</taxon>
        <taxon>Sphingobacteriaceae</taxon>
        <taxon>Pedobacter</taxon>
    </lineage>
</organism>
<keyword evidence="3" id="KW-1185">Reference proteome</keyword>
<evidence type="ECO:0008006" key="4">
    <source>
        <dbReference type="Google" id="ProtNLM"/>
    </source>
</evidence>
<evidence type="ECO:0000256" key="1">
    <source>
        <dbReference type="SAM" id="SignalP"/>
    </source>
</evidence>
<dbReference type="EMBL" id="QNQU01000008">
    <property type="protein sequence ID" value="RBQ07701.1"/>
    <property type="molecule type" value="Genomic_DNA"/>
</dbReference>
<gene>
    <name evidence="2" type="ORF">DRW42_10980</name>
</gene>
<accession>A0A366L1C9</accession>
<sequence>MKPKIIALSSLLFLTAFTSCTSYLTPAIMGNNMGYIPKAMGADSIKTLTTISASYAGSISPSAGTDFSFGMANISQSHTFEKWNISYGAFGYAGKASGGDIDNSAENLKNYLPSFKKSISGAGLRFSTGLHNTSANGNTDFRYINFENALSFEGGDYTKFRQEVYSNHIPDYVSVSNKKTIWATGLSTEVIWRARRDHEIRHAFRLFIGGTPNFANSFRSGSKTIDVIRGKNSMGWVFNYFLYIHRFSLSYEMADNVNYAQKISFGYSFR</sequence>
<evidence type="ECO:0000313" key="3">
    <source>
        <dbReference type="Proteomes" id="UP000252081"/>
    </source>
</evidence>
<proteinExistence type="predicted"/>
<dbReference type="Proteomes" id="UP000252081">
    <property type="component" value="Unassembled WGS sequence"/>
</dbReference>
<dbReference type="RefSeq" id="WP_113948874.1">
    <property type="nucleotide sequence ID" value="NZ_QNQU01000008.1"/>
</dbReference>
<dbReference type="PROSITE" id="PS51257">
    <property type="entry name" value="PROKAR_LIPOPROTEIN"/>
    <property type="match status" value="1"/>
</dbReference>
<keyword evidence="1" id="KW-0732">Signal</keyword>
<evidence type="ECO:0000313" key="2">
    <source>
        <dbReference type="EMBL" id="RBQ07701.1"/>
    </source>
</evidence>
<reference evidence="2 3" key="1">
    <citation type="submission" date="2018-07" db="EMBL/GenBank/DDBJ databases">
        <title>A draft genome of a endophytic bacteria, a new species of Pedobacter.</title>
        <authorList>
            <person name="Zhang Z.D."/>
            <person name="Chen Z.J."/>
        </authorList>
    </citation>
    <scope>NUCLEOTIDE SEQUENCE [LARGE SCALE GENOMIC DNA]</scope>
    <source>
        <strain evidence="2 3">RS10</strain>
    </source>
</reference>